<accession>A0A8H5WHR6</accession>
<evidence type="ECO:0000256" key="1">
    <source>
        <dbReference type="SAM" id="MobiDB-lite"/>
    </source>
</evidence>
<feature type="transmembrane region" description="Helical" evidence="2">
    <location>
        <begin position="111"/>
        <end position="134"/>
    </location>
</feature>
<keyword evidence="4" id="KW-1185">Reference proteome</keyword>
<reference evidence="3 4" key="1">
    <citation type="submission" date="2020-05" db="EMBL/GenBank/DDBJ databases">
        <title>Identification and distribution of gene clusters putatively required for synthesis of sphingolipid metabolism inhibitors in phylogenetically diverse species of the filamentous fungus Fusarium.</title>
        <authorList>
            <person name="Kim H.-S."/>
            <person name="Busman M."/>
            <person name="Brown D.W."/>
            <person name="Divon H."/>
            <person name="Uhlig S."/>
            <person name="Proctor R.H."/>
        </authorList>
    </citation>
    <scope>NUCLEOTIDE SEQUENCE [LARGE SCALE GENOMIC DNA]</scope>
    <source>
        <strain evidence="3 4">NRRL 20693</strain>
    </source>
</reference>
<name>A0A8H5WHR6_FUSHE</name>
<feature type="region of interest" description="Disordered" evidence="1">
    <location>
        <begin position="249"/>
        <end position="268"/>
    </location>
</feature>
<keyword evidence="2" id="KW-1133">Transmembrane helix</keyword>
<dbReference type="OrthoDB" id="5078701at2759"/>
<keyword evidence="2" id="KW-0812">Transmembrane</keyword>
<organism evidence="3 4">
    <name type="scientific">Fusarium heterosporum</name>
    <dbReference type="NCBI Taxonomy" id="42747"/>
    <lineage>
        <taxon>Eukaryota</taxon>
        <taxon>Fungi</taxon>
        <taxon>Dikarya</taxon>
        <taxon>Ascomycota</taxon>
        <taxon>Pezizomycotina</taxon>
        <taxon>Sordariomycetes</taxon>
        <taxon>Hypocreomycetidae</taxon>
        <taxon>Hypocreales</taxon>
        <taxon>Nectriaceae</taxon>
        <taxon>Fusarium</taxon>
        <taxon>Fusarium heterosporum species complex</taxon>
    </lineage>
</organism>
<proteinExistence type="predicted"/>
<protein>
    <submittedName>
        <fullName evidence="3">Uncharacterized protein</fullName>
    </submittedName>
</protein>
<gene>
    <name evidence="3" type="ORF">FHETE_9008</name>
</gene>
<evidence type="ECO:0000313" key="3">
    <source>
        <dbReference type="EMBL" id="KAF5660466.1"/>
    </source>
</evidence>
<dbReference type="Proteomes" id="UP000567885">
    <property type="component" value="Unassembled WGS sequence"/>
</dbReference>
<comment type="caution">
    <text evidence="3">The sequence shown here is derived from an EMBL/GenBank/DDBJ whole genome shotgun (WGS) entry which is preliminary data.</text>
</comment>
<feature type="region of interest" description="Disordered" evidence="1">
    <location>
        <begin position="71"/>
        <end position="104"/>
    </location>
</feature>
<feature type="compositionally biased region" description="Polar residues" evidence="1">
    <location>
        <begin position="73"/>
        <end position="104"/>
    </location>
</feature>
<keyword evidence="2" id="KW-0472">Membrane</keyword>
<evidence type="ECO:0000313" key="4">
    <source>
        <dbReference type="Proteomes" id="UP000567885"/>
    </source>
</evidence>
<dbReference type="AlphaFoldDB" id="A0A8H5WHR6"/>
<feature type="compositionally biased region" description="Basic and acidic residues" evidence="1">
    <location>
        <begin position="256"/>
        <end position="268"/>
    </location>
</feature>
<sequence>MFPPNELRSVPPAWKTNHGSTFKSVGFGDRDNIESGVKTETVWETLNPYTTSTRDSTSTTIPISSSTEVITRPNITTESNTDNSITTPGGSQSPNSLVSTPSHSRGLSDGAIAAVVIGVIFGLVFIALAIWLLVRTRLGRPTISNPILPRQIPDYDHLPPNSPLPAPPLLSELSAHPDRISTPEDSWVSYGDRVRSPTPQPAVAEMKSFTRAWQKPRVYTVGGGRIAELQGSQPWPSLNEEDGNMRFSTLSSRTALNREREDGQGRAF</sequence>
<evidence type="ECO:0000256" key="2">
    <source>
        <dbReference type="SAM" id="Phobius"/>
    </source>
</evidence>
<dbReference type="EMBL" id="JAAGWQ010000197">
    <property type="protein sequence ID" value="KAF5660466.1"/>
    <property type="molecule type" value="Genomic_DNA"/>
</dbReference>